<gene>
    <name evidence="6" type="ORF">SAMN04244559_01980</name>
</gene>
<evidence type="ECO:0000259" key="5">
    <source>
        <dbReference type="PROSITE" id="PS50894"/>
    </source>
</evidence>
<dbReference type="AlphaFoldDB" id="A0A1H6HR37"/>
<dbReference type="PANTHER" id="PTHR44591:SF3">
    <property type="entry name" value="RESPONSE REGULATORY DOMAIN-CONTAINING PROTEIN"/>
    <property type="match status" value="1"/>
</dbReference>
<dbReference type="SUPFAM" id="SSF47226">
    <property type="entry name" value="Histidine-containing phosphotransfer domain, HPT domain"/>
    <property type="match status" value="1"/>
</dbReference>
<keyword evidence="7" id="KW-1185">Reference proteome</keyword>
<dbReference type="SUPFAM" id="SSF52172">
    <property type="entry name" value="CheY-like"/>
    <property type="match status" value="1"/>
</dbReference>
<evidence type="ECO:0000259" key="4">
    <source>
        <dbReference type="PROSITE" id="PS50110"/>
    </source>
</evidence>
<dbReference type="PROSITE" id="PS50110">
    <property type="entry name" value="RESPONSE_REGULATORY"/>
    <property type="match status" value="1"/>
</dbReference>
<dbReference type="Gene3D" id="3.40.50.2300">
    <property type="match status" value="1"/>
</dbReference>
<dbReference type="Pfam" id="PF01627">
    <property type="entry name" value="Hpt"/>
    <property type="match status" value="1"/>
</dbReference>
<reference evidence="7" key="1">
    <citation type="submission" date="2016-10" db="EMBL/GenBank/DDBJ databases">
        <authorList>
            <person name="Varghese N."/>
            <person name="Submissions S."/>
        </authorList>
    </citation>
    <scope>NUCLEOTIDE SEQUENCE [LARGE SCALE GENOMIC DNA]</scope>
    <source>
        <strain evidence="7">DSM 13234</strain>
    </source>
</reference>
<evidence type="ECO:0000256" key="1">
    <source>
        <dbReference type="ARBA" id="ARBA00022553"/>
    </source>
</evidence>
<keyword evidence="1" id="KW-0597">Phosphoprotein</keyword>
<name>A0A1H6HR37_MAGFU</name>
<dbReference type="PANTHER" id="PTHR44591">
    <property type="entry name" value="STRESS RESPONSE REGULATOR PROTEIN 1"/>
    <property type="match status" value="1"/>
</dbReference>
<protein>
    <submittedName>
        <fullName evidence="6">Response regulator receiver domain-containing protein</fullName>
    </submittedName>
</protein>
<accession>A0A1H6HR37</accession>
<evidence type="ECO:0000256" key="3">
    <source>
        <dbReference type="PROSITE-ProRule" id="PRU00169"/>
    </source>
</evidence>
<dbReference type="InterPro" id="IPR036641">
    <property type="entry name" value="HPT_dom_sf"/>
</dbReference>
<dbReference type="GO" id="GO:0004672">
    <property type="term" value="F:protein kinase activity"/>
    <property type="evidence" value="ECO:0007669"/>
    <property type="project" value="UniProtKB-ARBA"/>
</dbReference>
<feature type="domain" description="HPt" evidence="5">
    <location>
        <begin position="8"/>
        <end position="110"/>
    </location>
</feature>
<dbReference type="InterPro" id="IPR050595">
    <property type="entry name" value="Bact_response_regulator"/>
</dbReference>
<dbReference type="GO" id="GO:0000160">
    <property type="term" value="P:phosphorelay signal transduction system"/>
    <property type="evidence" value="ECO:0007669"/>
    <property type="project" value="UniProtKB-KW"/>
</dbReference>
<evidence type="ECO:0000313" key="7">
    <source>
        <dbReference type="Proteomes" id="UP000182983"/>
    </source>
</evidence>
<dbReference type="InterPro" id="IPR008207">
    <property type="entry name" value="Sig_transdc_His_kin_Hpt_dom"/>
</dbReference>
<comment type="caution">
    <text evidence="3">Lacks conserved residue(s) required for the propagation of feature annotation.</text>
</comment>
<dbReference type="EMBL" id="FNWO01000007">
    <property type="protein sequence ID" value="SEH37532.1"/>
    <property type="molecule type" value="Genomic_DNA"/>
</dbReference>
<proteinExistence type="predicted"/>
<evidence type="ECO:0000313" key="6">
    <source>
        <dbReference type="EMBL" id="SEH37532.1"/>
    </source>
</evidence>
<dbReference type="PROSITE" id="PS50894">
    <property type="entry name" value="HPT"/>
    <property type="match status" value="1"/>
</dbReference>
<evidence type="ECO:0000256" key="2">
    <source>
        <dbReference type="ARBA" id="ARBA00023012"/>
    </source>
</evidence>
<dbReference type="InterPro" id="IPR001789">
    <property type="entry name" value="Sig_transdc_resp-reg_receiver"/>
</dbReference>
<dbReference type="RefSeq" id="WP_074768077.1">
    <property type="nucleotide sequence ID" value="NZ_FNWO01000007.1"/>
</dbReference>
<sequence>MAETGSGPTEVIEQLRREFVDEVAETLHELDVALDSARHGRADLPSVITDCRRAAVTFRGQAANFAMHRLSAVAHRLEEYLANAPAVAPPRLWDDLDGYFDLMLKLAEGTAGASQGDPAALVRTLPPKLGFNLADIEIRAVEVLLVMPHGTQTRYVERELQQCGYRVSIVPDSLQAFPVVVQTKPDLVIISAMMPALEGIDLAVGLSAMPSTRNIPLAVITSLDPDDESLKHLPKRVPVLFKGPSFGDDLFRALDNLFLI</sequence>
<keyword evidence="2" id="KW-0902">Two-component regulatory system</keyword>
<dbReference type="OrthoDB" id="8439620at2"/>
<dbReference type="InterPro" id="IPR011006">
    <property type="entry name" value="CheY-like_superfamily"/>
</dbReference>
<organism evidence="6 7">
    <name type="scientific">Magnetospirillum fulvum</name>
    <name type="common">Rhodospirillum fulvum</name>
    <dbReference type="NCBI Taxonomy" id="1082"/>
    <lineage>
        <taxon>Bacteria</taxon>
        <taxon>Pseudomonadati</taxon>
        <taxon>Pseudomonadota</taxon>
        <taxon>Alphaproteobacteria</taxon>
        <taxon>Rhodospirillales</taxon>
        <taxon>Rhodospirillaceae</taxon>
        <taxon>Magnetospirillum</taxon>
    </lineage>
</organism>
<dbReference type="Gene3D" id="1.20.120.160">
    <property type="entry name" value="HPT domain"/>
    <property type="match status" value="1"/>
</dbReference>
<dbReference type="Proteomes" id="UP000182983">
    <property type="component" value="Unassembled WGS sequence"/>
</dbReference>
<feature type="domain" description="Response regulatory" evidence="4">
    <location>
        <begin position="142"/>
        <end position="259"/>
    </location>
</feature>